<evidence type="ECO:0000259" key="4">
    <source>
        <dbReference type="PROSITE" id="PS50893"/>
    </source>
</evidence>
<keyword evidence="1" id="KW-0547">Nucleotide-binding</keyword>
<dbReference type="SUPFAM" id="SSF52540">
    <property type="entry name" value="P-loop containing nucleoside triphosphate hydrolases"/>
    <property type="match status" value="2"/>
</dbReference>
<dbReference type="InterPro" id="IPR017871">
    <property type="entry name" value="ABC_transporter-like_CS"/>
</dbReference>
<feature type="domain" description="ABC transporter" evidence="4">
    <location>
        <begin position="333"/>
        <end position="546"/>
    </location>
</feature>
<dbReference type="SMART" id="SM00382">
    <property type="entry name" value="AAA"/>
    <property type="match status" value="2"/>
</dbReference>
<name>A0ABS4KIX0_9FIRM</name>
<dbReference type="Proteomes" id="UP001314903">
    <property type="component" value="Unassembled WGS sequence"/>
</dbReference>
<dbReference type="Pfam" id="PF00005">
    <property type="entry name" value="ABC_tran"/>
    <property type="match status" value="2"/>
</dbReference>
<dbReference type="PROSITE" id="PS00211">
    <property type="entry name" value="ABC_TRANSPORTER_1"/>
    <property type="match status" value="2"/>
</dbReference>
<evidence type="ECO:0000256" key="2">
    <source>
        <dbReference type="ARBA" id="ARBA00022840"/>
    </source>
</evidence>
<dbReference type="InterPro" id="IPR037118">
    <property type="entry name" value="Val-tRNA_synth_C_sf"/>
</dbReference>
<gene>
    <name evidence="5" type="ORF">J2Z35_001531</name>
</gene>
<sequence length="643" mass="74303">MIALAMNNIKKTFGIDTILENISFSINEGERIGLVGSNGAGKTTLFKIITGELDYDNGEIYFGKDLTIGYLAQNTEIATTNTLLEEVLTVFEGVMVLEKEIRILEHEISDAGAKEDFTLLDRLMKQYSLKTEEFTKINGYAYNSEAKGILIGLGFKEEDFSKEVRMLSGGEKTRLMLGKLLLKKPDILLLDEPTNHLDTDSVQWLESFLKQYRGTIFVISHDRYFLDELTNKTYELFSRELKIYNGNYSFYVKQRLVDEEIALKTYEENQSQIKRQQEVIDKLKAFGREKQVKRARSREKLLDKMEKVEKPNYLKKKAKITFNTKIKSGKDVMKIRSVSKSYGERTLFSEVNLDIYREEKIALIGPNGAGKSTLFNILLGEDKNFEGEITFGTNVLPVYFDQDRDDLNHEVNILDEVWSTYPHIKEADLRSMLGAFLFFGDDVFKLVGTLSGGEKARISLLKLMLSDSNFLFLDEPTNHLDIESKEVLEDALCAYEGTVFVISHDRYFLNKVPDKILVLENQEIKEYFGNYDYYMEKKAMEKAAKEFENQTEDSSTKTQLKVQRKKDKEKEKEERKLKKQLTDTENRIHAIEQQITDLDHELCKEEVYSNPEKSMEITDLKTALNNELGDLLELWEKLLEEVN</sequence>
<dbReference type="CDD" id="cd00882">
    <property type="entry name" value="Ras_like_GTPase"/>
    <property type="match status" value="1"/>
</dbReference>
<dbReference type="InterPro" id="IPR032781">
    <property type="entry name" value="ABC_tran_Xtn"/>
</dbReference>
<dbReference type="InterPro" id="IPR032524">
    <property type="entry name" value="ABC_tran_C"/>
</dbReference>
<dbReference type="Gene3D" id="3.40.50.300">
    <property type="entry name" value="P-loop containing nucleotide triphosphate hydrolases"/>
    <property type="match status" value="2"/>
</dbReference>
<dbReference type="PROSITE" id="PS50893">
    <property type="entry name" value="ABC_TRANSPORTER_2"/>
    <property type="match status" value="2"/>
</dbReference>
<dbReference type="PANTHER" id="PTHR42855">
    <property type="entry name" value="ABC TRANSPORTER ATP-BINDING SUBUNIT"/>
    <property type="match status" value="1"/>
</dbReference>
<dbReference type="PANTHER" id="PTHR42855:SF2">
    <property type="entry name" value="DRUG RESISTANCE ABC TRANSPORTER,ATP-BINDING PROTEIN"/>
    <property type="match status" value="1"/>
</dbReference>
<dbReference type="InterPro" id="IPR027417">
    <property type="entry name" value="P-loop_NTPase"/>
</dbReference>
<dbReference type="CDD" id="cd03221">
    <property type="entry name" value="ABCF_EF-3"/>
    <property type="match status" value="2"/>
</dbReference>
<dbReference type="Gene3D" id="1.10.287.380">
    <property type="entry name" value="Valyl-tRNA synthetase, C-terminal domain"/>
    <property type="match status" value="1"/>
</dbReference>
<dbReference type="GO" id="GO:0005524">
    <property type="term" value="F:ATP binding"/>
    <property type="evidence" value="ECO:0007669"/>
    <property type="project" value="UniProtKB-KW"/>
</dbReference>
<dbReference type="InterPro" id="IPR051309">
    <property type="entry name" value="ABCF_ATPase"/>
</dbReference>
<organism evidence="5 6">
    <name type="scientific">Acetoanaerobium pronyense</name>
    <dbReference type="NCBI Taxonomy" id="1482736"/>
    <lineage>
        <taxon>Bacteria</taxon>
        <taxon>Bacillati</taxon>
        <taxon>Bacillota</taxon>
        <taxon>Clostridia</taxon>
        <taxon>Peptostreptococcales</taxon>
        <taxon>Filifactoraceae</taxon>
        <taxon>Acetoanaerobium</taxon>
    </lineage>
</organism>
<evidence type="ECO:0000256" key="3">
    <source>
        <dbReference type="SAM" id="MobiDB-lite"/>
    </source>
</evidence>
<feature type="region of interest" description="Disordered" evidence="3">
    <location>
        <begin position="546"/>
        <end position="581"/>
    </location>
</feature>
<dbReference type="RefSeq" id="WP_209660797.1">
    <property type="nucleotide sequence ID" value="NZ_JAGGLI010000015.1"/>
</dbReference>
<evidence type="ECO:0000313" key="5">
    <source>
        <dbReference type="EMBL" id="MBP2027733.1"/>
    </source>
</evidence>
<accession>A0ABS4KIX0</accession>
<proteinExistence type="predicted"/>
<dbReference type="Pfam" id="PF12848">
    <property type="entry name" value="ABC_tran_Xtn"/>
    <property type="match status" value="1"/>
</dbReference>
<evidence type="ECO:0000256" key="1">
    <source>
        <dbReference type="ARBA" id="ARBA00022741"/>
    </source>
</evidence>
<dbReference type="InterPro" id="IPR003593">
    <property type="entry name" value="AAA+_ATPase"/>
</dbReference>
<dbReference type="InterPro" id="IPR003439">
    <property type="entry name" value="ABC_transporter-like_ATP-bd"/>
</dbReference>
<evidence type="ECO:0000313" key="6">
    <source>
        <dbReference type="Proteomes" id="UP001314903"/>
    </source>
</evidence>
<feature type="domain" description="ABC transporter" evidence="4">
    <location>
        <begin position="4"/>
        <end position="263"/>
    </location>
</feature>
<protein>
    <submittedName>
        <fullName evidence="5">ATP-binding cassette subfamily F protein 3</fullName>
    </submittedName>
</protein>
<feature type="compositionally biased region" description="Basic and acidic residues" evidence="3">
    <location>
        <begin position="566"/>
        <end position="581"/>
    </location>
</feature>
<dbReference type="EMBL" id="JAGGLI010000015">
    <property type="protein sequence ID" value="MBP2027733.1"/>
    <property type="molecule type" value="Genomic_DNA"/>
</dbReference>
<keyword evidence="2 5" id="KW-0067">ATP-binding</keyword>
<reference evidence="5 6" key="1">
    <citation type="submission" date="2021-03" db="EMBL/GenBank/DDBJ databases">
        <title>Genomic Encyclopedia of Type Strains, Phase IV (KMG-IV): sequencing the most valuable type-strain genomes for metagenomic binning, comparative biology and taxonomic classification.</title>
        <authorList>
            <person name="Goeker M."/>
        </authorList>
    </citation>
    <scope>NUCLEOTIDE SEQUENCE [LARGE SCALE GENOMIC DNA]</scope>
    <source>
        <strain evidence="5 6">DSM 27512</strain>
    </source>
</reference>
<comment type="caution">
    <text evidence="5">The sequence shown here is derived from an EMBL/GenBank/DDBJ whole genome shotgun (WGS) entry which is preliminary data.</text>
</comment>
<dbReference type="Pfam" id="PF16326">
    <property type="entry name" value="ABC_tran_CTD"/>
    <property type="match status" value="1"/>
</dbReference>
<keyword evidence="6" id="KW-1185">Reference proteome</keyword>